<proteinExistence type="predicted"/>
<reference evidence="2" key="1">
    <citation type="journal article" date="2023" name="Access Microbiol">
        <title>De-novo genome assembly for Akanthomyces muscarius, a biocontrol agent of insect agricultural pests.</title>
        <authorList>
            <person name="Erdos Z."/>
            <person name="Studholme D.J."/>
            <person name="Raymond B."/>
            <person name="Sharma M."/>
        </authorList>
    </citation>
    <scope>NUCLEOTIDE SEQUENCE</scope>
    <source>
        <strain evidence="2">Ve6</strain>
    </source>
</reference>
<dbReference type="RefSeq" id="XP_056049204.1">
    <property type="nucleotide sequence ID" value="XM_056195591.1"/>
</dbReference>
<sequence>MSTNSSIRAVSPTQVESEPPAKRRRLLQDEDEAVELGTLVPDESSHSEDEEPTWSYAQALSNTSNLLELPSARSFKELLFSVIKSDDKRDEVIKFASLPALNVAESQVPVTEWHGKENRADWDVHCPEIDSAWRDFVKGVEDTADGSVRIDAMSAPSGPLRSKATFLWHYPTTTLLHGLSQNDRFIFTVGKWAHVALKKLWTSTGKTIEDVALSLPAEMFHTKPKLCLVKDSDSNIVQLIIPVYHGQFAFNNFREKVGAQWDLIYNAGCELADIPVVNPGLFTRMSKRDPLKSILQDRDNPWQSWRVDRIMAISYESGNIIPAQVVITAFAHIVKSLPELEREILACEERGHPPIAALSDYFVKKNQTKAANANQRKAKEAATEAAEDGEVGAPSGSRYKKRVFADRSANGSYKQLISKYNAIMNTYEAKTALAQRHSPDKKHRIALGIRRLDRLTKIRDQYIEAPTRAFSTALTQVANWKSKAYPDGLEFAVEDTRWPNEESPLVYVLNKALGNTHNKPLARKVEEIEDEAS</sequence>
<comment type="caution">
    <text evidence="2">The sequence shown here is derived from an EMBL/GenBank/DDBJ whole genome shotgun (WGS) entry which is preliminary data.</text>
</comment>
<accession>A0A9W8Q3Q3</accession>
<feature type="region of interest" description="Disordered" evidence="1">
    <location>
        <begin position="372"/>
        <end position="394"/>
    </location>
</feature>
<name>A0A9W8Q3Q3_AKAMU</name>
<dbReference type="Proteomes" id="UP001144673">
    <property type="component" value="Chromosome 2"/>
</dbReference>
<dbReference type="AlphaFoldDB" id="A0A9W8Q3Q3"/>
<gene>
    <name evidence="2" type="ORF">LMH87_004382</name>
</gene>
<evidence type="ECO:0000256" key="1">
    <source>
        <dbReference type="SAM" id="MobiDB-lite"/>
    </source>
</evidence>
<dbReference type="KEGG" id="amus:LMH87_004382"/>
<protein>
    <submittedName>
        <fullName evidence="2">Uncharacterized protein</fullName>
    </submittedName>
</protein>
<evidence type="ECO:0000313" key="2">
    <source>
        <dbReference type="EMBL" id="KAJ4145534.1"/>
    </source>
</evidence>
<keyword evidence="3" id="KW-1185">Reference proteome</keyword>
<feature type="compositionally biased region" description="Polar residues" evidence="1">
    <location>
        <begin position="1"/>
        <end position="16"/>
    </location>
</feature>
<feature type="region of interest" description="Disordered" evidence="1">
    <location>
        <begin position="1"/>
        <end position="53"/>
    </location>
</feature>
<dbReference type="EMBL" id="JAJHUN010000011">
    <property type="protein sequence ID" value="KAJ4145534.1"/>
    <property type="molecule type" value="Genomic_DNA"/>
</dbReference>
<organism evidence="2 3">
    <name type="scientific">Akanthomyces muscarius</name>
    <name type="common">Entomopathogenic fungus</name>
    <name type="synonym">Lecanicillium muscarium</name>
    <dbReference type="NCBI Taxonomy" id="2231603"/>
    <lineage>
        <taxon>Eukaryota</taxon>
        <taxon>Fungi</taxon>
        <taxon>Dikarya</taxon>
        <taxon>Ascomycota</taxon>
        <taxon>Pezizomycotina</taxon>
        <taxon>Sordariomycetes</taxon>
        <taxon>Hypocreomycetidae</taxon>
        <taxon>Hypocreales</taxon>
        <taxon>Cordycipitaceae</taxon>
        <taxon>Akanthomyces</taxon>
    </lineage>
</organism>
<dbReference type="GeneID" id="80891541"/>
<evidence type="ECO:0000313" key="3">
    <source>
        <dbReference type="Proteomes" id="UP001144673"/>
    </source>
</evidence>